<evidence type="ECO:0000256" key="6">
    <source>
        <dbReference type="SAM" id="Phobius"/>
    </source>
</evidence>
<name>A0A926I7E5_9FIRM</name>
<keyword evidence="5 6" id="KW-0472">Membrane</keyword>
<evidence type="ECO:0000313" key="8">
    <source>
        <dbReference type="Proteomes" id="UP000610760"/>
    </source>
</evidence>
<dbReference type="GO" id="GO:0036376">
    <property type="term" value="P:sodium ion export across plasma membrane"/>
    <property type="evidence" value="ECO:0007669"/>
    <property type="project" value="InterPro"/>
</dbReference>
<sequence length="135" mass="14788">MGNWFNDWLFKVQNVDWGQAVATFFTGIIVVFSALIVLVVIFWAFGKIMENIGKPREKKNKKEEPLVPSASPKLVEVVSDDGLSDEVVAAITGAVSVILSEEGNNGSFVIKSIKRTRQTSSAWGTAGVIENTRPF</sequence>
<keyword evidence="4 6" id="KW-1133">Transmembrane helix</keyword>
<organism evidence="7 8">
    <name type="scientific">Fumia xinanensis</name>
    <dbReference type="NCBI Taxonomy" id="2763659"/>
    <lineage>
        <taxon>Bacteria</taxon>
        <taxon>Bacillati</taxon>
        <taxon>Bacillota</taxon>
        <taxon>Clostridia</taxon>
        <taxon>Eubacteriales</taxon>
        <taxon>Oscillospiraceae</taxon>
        <taxon>Fumia</taxon>
    </lineage>
</organism>
<evidence type="ECO:0000256" key="4">
    <source>
        <dbReference type="ARBA" id="ARBA00022989"/>
    </source>
</evidence>
<evidence type="ECO:0000256" key="1">
    <source>
        <dbReference type="ARBA" id="ARBA00004236"/>
    </source>
</evidence>
<evidence type="ECO:0000256" key="3">
    <source>
        <dbReference type="ARBA" id="ARBA00022692"/>
    </source>
</evidence>
<keyword evidence="2" id="KW-1003">Cell membrane</keyword>
<evidence type="ECO:0000256" key="5">
    <source>
        <dbReference type="ARBA" id="ARBA00023136"/>
    </source>
</evidence>
<dbReference type="NCBIfam" id="TIGR01195">
    <property type="entry name" value="oadG_fam"/>
    <property type="match status" value="1"/>
</dbReference>
<dbReference type="GO" id="GO:0015081">
    <property type="term" value="F:sodium ion transmembrane transporter activity"/>
    <property type="evidence" value="ECO:0007669"/>
    <property type="project" value="InterPro"/>
</dbReference>
<dbReference type="EMBL" id="JACRSV010000002">
    <property type="protein sequence ID" value="MBC8559772.1"/>
    <property type="molecule type" value="Genomic_DNA"/>
</dbReference>
<comment type="caution">
    <text evidence="7">The sequence shown here is derived from an EMBL/GenBank/DDBJ whole genome shotgun (WGS) entry which is preliminary data.</text>
</comment>
<gene>
    <name evidence="7" type="ORF">H8710_06775</name>
</gene>
<keyword evidence="3 6" id="KW-0812">Transmembrane</keyword>
<evidence type="ECO:0000256" key="2">
    <source>
        <dbReference type="ARBA" id="ARBA00022475"/>
    </source>
</evidence>
<dbReference type="InterPro" id="IPR005899">
    <property type="entry name" value="Na_pump_deCOase"/>
</dbReference>
<dbReference type="Proteomes" id="UP000610760">
    <property type="component" value="Unassembled WGS sequence"/>
</dbReference>
<reference evidence="7" key="1">
    <citation type="submission" date="2020-08" db="EMBL/GenBank/DDBJ databases">
        <title>Genome public.</title>
        <authorList>
            <person name="Liu C."/>
            <person name="Sun Q."/>
        </authorList>
    </citation>
    <scope>NUCLEOTIDE SEQUENCE</scope>
    <source>
        <strain evidence="7">NSJ-33</strain>
    </source>
</reference>
<dbReference type="RefSeq" id="WP_249294758.1">
    <property type="nucleotide sequence ID" value="NZ_JACRSV010000002.1"/>
</dbReference>
<feature type="transmembrane region" description="Helical" evidence="6">
    <location>
        <begin position="20"/>
        <end position="46"/>
    </location>
</feature>
<dbReference type="GO" id="GO:0005886">
    <property type="term" value="C:plasma membrane"/>
    <property type="evidence" value="ECO:0007669"/>
    <property type="project" value="UniProtKB-SubCell"/>
</dbReference>
<dbReference type="AlphaFoldDB" id="A0A926I7E5"/>
<dbReference type="Pfam" id="PF04277">
    <property type="entry name" value="OAD_gamma"/>
    <property type="match status" value="1"/>
</dbReference>
<protein>
    <submittedName>
        <fullName evidence="7">OadG family protein</fullName>
    </submittedName>
</protein>
<keyword evidence="8" id="KW-1185">Reference proteome</keyword>
<evidence type="ECO:0000313" key="7">
    <source>
        <dbReference type="EMBL" id="MBC8559772.1"/>
    </source>
</evidence>
<proteinExistence type="predicted"/>
<comment type="subcellular location">
    <subcellularLocation>
        <location evidence="1">Cell membrane</location>
    </subcellularLocation>
</comment>
<accession>A0A926I7E5</accession>